<sequence>MKLFTRETTVGIFRGFSEGGLEFHADLVLPYRNEFQSAPMHGQFLVVQLEDEDEAVLGRITAISSEGRLASSAGEDYGIRAVAEERPIPEDLREQYLKYRVHMRVLGVLRNTGEDVVFAASHRRLPHVGSKVAFLSPDLLREVAGHNIKNGAELGHFALGEFIYASGDARLKPEPWMQVKGPCVIPRFRVLDLVARRTLVFARAGFGKSNLVKLLFADLYQTTPTVEKRGGRAVPVGAVIFDPDGEYFWPDDKNRPGLCDVPALRDKVVVFTPKAGPSPFYQSFVAGDIRLDIRRLRPGDVISIALPPEKQDQQNVRKLKGMNDADWQELVDLVYRDGNAADGDTIKSLLRLESGQQDAEMVAARANMTTIVRMLHDPSSQMMDMLLAALRDGKLCVIDVSQMRGTPALVLSGLILRRIFDTNQQEFTKAQPQTIPVIAVVEEAQSVLGSGGSSGEGPYISWVKEGRKYDLGAVLITQQPGSISSEILSQGDNWFCFHLLSAGDLKAIKSANAHFSDDILSSLLNEPIPGHGVFWSSVGGKSYPIPIRVLSFEGQYQAQDPQYDRPGVKTAAEELRQRFAAALASARGPVQGAELLVGRASAPPAVPTGQRDEEAEVDEKQDALGSYEAAAIQAFRSDSQFIEKLRRNGMPWRGVQERLKEALPDVLSDRDQIAYGLVPKAMNAVFGRQDTGWKTERRPRAGGAAGYTTWIAIGGGSTGA</sequence>
<protein>
    <submittedName>
        <fullName evidence="2">DUF87 domain-containing protein</fullName>
    </submittedName>
</protein>
<dbReference type="InterPro" id="IPR027417">
    <property type="entry name" value="P-loop_NTPase"/>
</dbReference>
<gene>
    <name evidence="2" type="ORF">ENR23_13335</name>
</gene>
<dbReference type="AlphaFoldDB" id="A0A832I6C6"/>
<evidence type="ECO:0000313" key="2">
    <source>
        <dbReference type="EMBL" id="HGZ44374.1"/>
    </source>
</evidence>
<dbReference type="EMBL" id="DSQF01000026">
    <property type="protein sequence ID" value="HGZ44374.1"/>
    <property type="molecule type" value="Genomic_DNA"/>
</dbReference>
<feature type="domain" description="Helicase HerA central" evidence="1">
    <location>
        <begin position="191"/>
        <end position="419"/>
    </location>
</feature>
<comment type="caution">
    <text evidence="2">The sequence shown here is derived from an EMBL/GenBank/DDBJ whole genome shotgun (WGS) entry which is preliminary data.</text>
</comment>
<dbReference type="Pfam" id="PF01935">
    <property type="entry name" value="DUF87"/>
    <property type="match status" value="1"/>
</dbReference>
<dbReference type="InterPro" id="IPR002789">
    <property type="entry name" value="HerA_central"/>
</dbReference>
<dbReference type="Gene3D" id="3.40.50.300">
    <property type="entry name" value="P-loop containing nucleotide triphosphate hydrolases"/>
    <property type="match status" value="1"/>
</dbReference>
<evidence type="ECO:0000259" key="1">
    <source>
        <dbReference type="Pfam" id="PF01935"/>
    </source>
</evidence>
<organism evidence="2">
    <name type="scientific">Eiseniibacteriota bacterium</name>
    <dbReference type="NCBI Taxonomy" id="2212470"/>
    <lineage>
        <taxon>Bacteria</taxon>
        <taxon>Candidatus Eiseniibacteriota</taxon>
    </lineage>
</organism>
<proteinExistence type="predicted"/>
<dbReference type="SUPFAM" id="SSF52540">
    <property type="entry name" value="P-loop containing nucleoside triphosphate hydrolases"/>
    <property type="match status" value="1"/>
</dbReference>
<dbReference type="InterPro" id="IPR008571">
    <property type="entry name" value="HerA-like"/>
</dbReference>
<dbReference type="PANTHER" id="PTHR42957:SF1">
    <property type="entry name" value="HELICASE MJ1565-RELATED"/>
    <property type="match status" value="1"/>
</dbReference>
<accession>A0A832I6C6</accession>
<reference evidence="2" key="1">
    <citation type="journal article" date="2020" name="mSystems">
        <title>Genome- and Community-Level Interaction Insights into Carbon Utilization and Element Cycling Functions of Hydrothermarchaeota in Hydrothermal Sediment.</title>
        <authorList>
            <person name="Zhou Z."/>
            <person name="Liu Y."/>
            <person name="Xu W."/>
            <person name="Pan J."/>
            <person name="Luo Z.H."/>
            <person name="Li M."/>
        </authorList>
    </citation>
    <scope>NUCLEOTIDE SEQUENCE [LARGE SCALE GENOMIC DNA]</scope>
    <source>
        <strain evidence="2">SpSt-381</strain>
    </source>
</reference>
<name>A0A832I6C6_UNCEI</name>
<dbReference type="PANTHER" id="PTHR42957">
    <property type="entry name" value="HELICASE MJ1565-RELATED"/>
    <property type="match status" value="1"/>
</dbReference>